<feature type="binding site" evidence="2">
    <location>
        <begin position="86"/>
        <end position="89"/>
    </location>
    <ligand>
        <name>substrate</name>
    </ligand>
</feature>
<dbReference type="SUPFAM" id="SSF53254">
    <property type="entry name" value="Phosphoglycerate mutase-like"/>
    <property type="match status" value="1"/>
</dbReference>
<dbReference type="InterPro" id="IPR029033">
    <property type="entry name" value="His_PPase_superfam"/>
</dbReference>
<feature type="active site" description="Proton donor/acceptor" evidence="1">
    <location>
        <position position="86"/>
    </location>
</feature>
<feature type="binding site" evidence="2">
    <location>
        <position position="66"/>
    </location>
    <ligand>
        <name>substrate</name>
    </ligand>
</feature>
<dbReference type="InterPro" id="IPR013078">
    <property type="entry name" value="His_Pase_superF_clade-1"/>
</dbReference>
<dbReference type="KEGG" id="apre:CNX65_30950"/>
<gene>
    <name evidence="3" type="ORF">CNX65_30950</name>
</gene>
<dbReference type="Proteomes" id="UP000218505">
    <property type="component" value="Chromosome"/>
</dbReference>
<dbReference type="GO" id="GO:0070297">
    <property type="term" value="P:regulation of phosphorelay signal transduction system"/>
    <property type="evidence" value="ECO:0007669"/>
    <property type="project" value="TreeGrafter"/>
</dbReference>
<keyword evidence="4" id="KW-1185">Reference proteome</keyword>
<dbReference type="Gene3D" id="3.40.50.1240">
    <property type="entry name" value="Phosphoglycerate mutase-like"/>
    <property type="match status" value="1"/>
</dbReference>
<dbReference type="CDD" id="cd07067">
    <property type="entry name" value="HP_PGM_like"/>
    <property type="match status" value="1"/>
</dbReference>
<dbReference type="Pfam" id="PF00300">
    <property type="entry name" value="His_Phos_1"/>
    <property type="match status" value="1"/>
</dbReference>
<name>A0A290ZDS7_9PSEU</name>
<dbReference type="InterPro" id="IPR050275">
    <property type="entry name" value="PGM_Phosphatase"/>
</dbReference>
<organism evidence="3 4">
    <name type="scientific">Actinosynnema pretiosum</name>
    <dbReference type="NCBI Taxonomy" id="42197"/>
    <lineage>
        <taxon>Bacteria</taxon>
        <taxon>Bacillati</taxon>
        <taxon>Actinomycetota</taxon>
        <taxon>Actinomycetes</taxon>
        <taxon>Pseudonocardiales</taxon>
        <taxon>Pseudonocardiaceae</taxon>
        <taxon>Actinosynnema</taxon>
    </lineage>
</organism>
<evidence type="ECO:0000313" key="4">
    <source>
        <dbReference type="Proteomes" id="UP000218505"/>
    </source>
</evidence>
<dbReference type="AlphaFoldDB" id="A0A290ZDS7"/>
<dbReference type="GO" id="GO:0101006">
    <property type="term" value="F:protein histidine phosphatase activity"/>
    <property type="evidence" value="ECO:0007669"/>
    <property type="project" value="TreeGrafter"/>
</dbReference>
<evidence type="ECO:0000313" key="3">
    <source>
        <dbReference type="EMBL" id="ATE57168.1"/>
    </source>
</evidence>
<feature type="active site" description="Tele-phosphohistidine intermediate" evidence="1">
    <location>
        <position position="12"/>
    </location>
</feature>
<feature type="binding site" evidence="2">
    <location>
        <begin position="24"/>
        <end position="25"/>
    </location>
    <ligand>
        <name>substrate</name>
    </ligand>
</feature>
<protein>
    <submittedName>
        <fullName evidence="3">Acid phosphatase</fullName>
    </submittedName>
</protein>
<accession>A0A290ZDS7</accession>
<evidence type="ECO:0000256" key="1">
    <source>
        <dbReference type="PIRSR" id="PIRSR613078-1"/>
    </source>
</evidence>
<proteinExistence type="predicted"/>
<sequence length="202" mass="21943">MIVTAHLYLVRHGQTAWSESGRHTGISDVPLTTHGVQQARRAGAVLARLRGTDLPPALALCSTRERSWRTAELVGLDAEKTEALAEWDYGDYEGLTTEQIREQVPGWTVWTHPCPNGETAEQVRDRAALVVDEARAGLRKGDVVLVGHGHFTRAVIATWLGLGPEDGVRFALDPAGIAVLGDERGTPQVRSLNVPAWELASD</sequence>
<dbReference type="PANTHER" id="PTHR48100:SF15">
    <property type="entry name" value="SEDOHEPTULOSE 1,7-BISPHOSPHATASE"/>
    <property type="match status" value="1"/>
</dbReference>
<reference evidence="3" key="1">
    <citation type="submission" date="2017-09" db="EMBL/GenBank/DDBJ databases">
        <title>Complete Genome Sequence of ansamitocin-producing Bacterium Actinosynnema pretiosum X47.</title>
        <authorList>
            <person name="Cao G."/>
            <person name="Zong G."/>
            <person name="Zhong C."/>
            <person name="Fu J."/>
        </authorList>
    </citation>
    <scope>NUCLEOTIDE SEQUENCE [LARGE SCALE GENOMIC DNA]</scope>
    <source>
        <strain evidence="3">X47</strain>
    </source>
</reference>
<dbReference type="EMBL" id="CP023445">
    <property type="protein sequence ID" value="ATE57168.1"/>
    <property type="molecule type" value="Genomic_DNA"/>
</dbReference>
<evidence type="ECO:0000256" key="2">
    <source>
        <dbReference type="PIRSR" id="PIRSR613078-2"/>
    </source>
</evidence>
<dbReference type="PANTHER" id="PTHR48100">
    <property type="entry name" value="BROAD-SPECIFICITY PHOSPHATASE YOR283W-RELATED"/>
    <property type="match status" value="1"/>
</dbReference>
<dbReference type="SMART" id="SM00855">
    <property type="entry name" value="PGAM"/>
    <property type="match status" value="1"/>
</dbReference>